<reference evidence="8 9" key="1">
    <citation type="submission" date="2018-01" db="EMBL/GenBank/DDBJ databases">
        <title>Metagenomic assembled genomes from two thermal pools in the Uzon Caldera, Kamchatka, Russia.</title>
        <authorList>
            <person name="Wilkins L."/>
            <person name="Ettinger C."/>
        </authorList>
    </citation>
    <scope>NUCLEOTIDE SEQUENCE [LARGE SCALE GENOMIC DNA]</scope>
    <source>
        <strain evidence="8">ZAV-08</strain>
    </source>
</reference>
<name>A0A2N7PQ96_9BACT</name>
<dbReference type="PANTHER" id="PTHR42996:SF1">
    <property type="entry name" value="PHOSPHATE-BINDING PROTEIN PSTS"/>
    <property type="match status" value="1"/>
</dbReference>
<dbReference type="NCBIfam" id="NF008171">
    <property type="entry name" value="PRK10918.1"/>
    <property type="match status" value="1"/>
</dbReference>
<dbReference type="CDD" id="cd13565">
    <property type="entry name" value="PBP2_PstS"/>
    <property type="match status" value="1"/>
</dbReference>
<sequence length="343" mass="38734">MKKIIWILLSLSIIFSIFACKKTSEKPEVKKFLNGAGASFPYPLYANWANEYYKLTGIKINYQSIGSGGGIRQIIEKTVDFGASDIPLKPEEVESKKLLQFPTVIGAIVPVVNLPELKTSNLTLDGEILCEIYLGKITKWNDPRIKDLNPGIKFPESSITPVYRSDASGTTAIFTKYLNEVCRAWKNKVGFGTAVNWPVGIGAKGNEGVANYVKRTPYTIGYVEIAYAVQNKLSYVKLKNSSGNIVEPRKENIKEAILFADLDPSKHFYTWLTNTPGKLAWPIVGASYILLSRDKEDTNKEVVKFFDWAFKNGDKIAEDLTYVPLPEEIKEKIRNYWKKYKIY</sequence>
<evidence type="ECO:0000256" key="4">
    <source>
        <dbReference type="ARBA" id="ARBA00022448"/>
    </source>
</evidence>
<evidence type="ECO:0000259" key="7">
    <source>
        <dbReference type="Pfam" id="PF12849"/>
    </source>
</evidence>
<dbReference type="GO" id="GO:0043190">
    <property type="term" value="C:ATP-binding cassette (ABC) transporter complex"/>
    <property type="evidence" value="ECO:0007669"/>
    <property type="project" value="InterPro"/>
</dbReference>
<protein>
    <recommendedName>
        <fullName evidence="6">Phosphate-binding protein</fullName>
    </recommendedName>
</protein>
<comment type="subunit">
    <text evidence="3">The complex is composed of two ATP-binding proteins (PstB), two transmembrane proteins (PstC and PstA) and a solute-binding protein (PstS).</text>
</comment>
<dbReference type="InterPro" id="IPR005673">
    <property type="entry name" value="ABC_phos-bd_PstS"/>
</dbReference>
<organism evidence="8 9">
    <name type="scientific">Thermodesulfobacterium geofontis</name>
    <dbReference type="NCBI Taxonomy" id="1295609"/>
    <lineage>
        <taxon>Bacteria</taxon>
        <taxon>Pseudomonadati</taxon>
        <taxon>Thermodesulfobacteriota</taxon>
        <taxon>Thermodesulfobacteria</taxon>
        <taxon>Thermodesulfobacteriales</taxon>
        <taxon>Thermodesulfobacteriaceae</taxon>
        <taxon>Thermodesulfobacterium</taxon>
    </lineage>
</organism>
<comment type="similarity">
    <text evidence="2 6">Belongs to the PstS family.</text>
</comment>
<dbReference type="Gene3D" id="3.40.190.10">
    <property type="entry name" value="Periplasmic binding protein-like II"/>
    <property type="match status" value="2"/>
</dbReference>
<dbReference type="GO" id="GO:0042301">
    <property type="term" value="F:phosphate ion binding"/>
    <property type="evidence" value="ECO:0007669"/>
    <property type="project" value="InterPro"/>
</dbReference>
<dbReference type="PANTHER" id="PTHR42996">
    <property type="entry name" value="PHOSPHATE-BINDING PROTEIN PSTS"/>
    <property type="match status" value="1"/>
</dbReference>
<dbReference type="SUPFAM" id="SSF53850">
    <property type="entry name" value="Periplasmic binding protein-like II"/>
    <property type="match status" value="1"/>
</dbReference>
<proteinExistence type="inferred from homology"/>
<feature type="domain" description="PBP" evidence="7">
    <location>
        <begin position="32"/>
        <end position="310"/>
    </location>
</feature>
<dbReference type="PROSITE" id="PS51257">
    <property type="entry name" value="PROKAR_LIPOPROTEIN"/>
    <property type="match status" value="1"/>
</dbReference>
<dbReference type="PIRSF" id="PIRSF002756">
    <property type="entry name" value="PstS"/>
    <property type="match status" value="1"/>
</dbReference>
<keyword evidence="4 6" id="KW-0813">Transport</keyword>
<dbReference type="NCBIfam" id="TIGR00975">
    <property type="entry name" value="3a0107s03"/>
    <property type="match status" value="1"/>
</dbReference>
<gene>
    <name evidence="8" type="primary">pstS</name>
    <name evidence="8" type="ORF">C0190_00845</name>
</gene>
<evidence type="ECO:0000313" key="9">
    <source>
        <dbReference type="Proteomes" id="UP000235460"/>
    </source>
</evidence>
<evidence type="ECO:0000256" key="6">
    <source>
        <dbReference type="PIRNR" id="PIRNR002756"/>
    </source>
</evidence>
<dbReference type="EMBL" id="PNIK01000012">
    <property type="protein sequence ID" value="PMP68877.1"/>
    <property type="molecule type" value="Genomic_DNA"/>
</dbReference>
<evidence type="ECO:0000313" key="8">
    <source>
        <dbReference type="EMBL" id="PMP68877.1"/>
    </source>
</evidence>
<evidence type="ECO:0000256" key="3">
    <source>
        <dbReference type="ARBA" id="ARBA00011529"/>
    </source>
</evidence>
<dbReference type="Pfam" id="PF12849">
    <property type="entry name" value="PBP_like_2"/>
    <property type="match status" value="1"/>
</dbReference>
<dbReference type="AlphaFoldDB" id="A0A2N7PQ96"/>
<evidence type="ECO:0000256" key="5">
    <source>
        <dbReference type="ARBA" id="ARBA00022592"/>
    </source>
</evidence>
<evidence type="ECO:0000256" key="2">
    <source>
        <dbReference type="ARBA" id="ARBA00008725"/>
    </source>
</evidence>
<accession>A0A2N7PQ96</accession>
<evidence type="ECO:0000256" key="1">
    <source>
        <dbReference type="ARBA" id="ARBA00002841"/>
    </source>
</evidence>
<dbReference type="InterPro" id="IPR050962">
    <property type="entry name" value="Phosphate-bind_PstS"/>
</dbReference>
<dbReference type="InterPro" id="IPR024370">
    <property type="entry name" value="PBP_domain"/>
</dbReference>
<dbReference type="GO" id="GO:0035435">
    <property type="term" value="P:phosphate ion transmembrane transport"/>
    <property type="evidence" value="ECO:0007669"/>
    <property type="project" value="InterPro"/>
</dbReference>
<comment type="function">
    <text evidence="1">Part of the ABC transporter complex PstSACB involved in phosphate import.</text>
</comment>
<comment type="caution">
    <text evidence="8">The sequence shown here is derived from an EMBL/GenBank/DDBJ whole genome shotgun (WGS) entry which is preliminary data.</text>
</comment>
<keyword evidence="5 6" id="KW-0592">Phosphate transport</keyword>
<dbReference type="Proteomes" id="UP000235460">
    <property type="component" value="Unassembled WGS sequence"/>
</dbReference>